<dbReference type="InterPro" id="IPR050168">
    <property type="entry name" value="AAA_ATPase_domain"/>
</dbReference>
<reference evidence="4" key="2">
    <citation type="submission" date="2015-01" db="EMBL/GenBank/DDBJ databases">
        <title>Evolutionary Origins and Diversification of the Mycorrhizal Mutualists.</title>
        <authorList>
            <consortium name="DOE Joint Genome Institute"/>
            <consortium name="Mycorrhizal Genomics Consortium"/>
            <person name="Kohler A."/>
            <person name="Kuo A."/>
            <person name="Nagy L.G."/>
            <person name="Floudas D."/>
            <person name="Copeland A."/>
            <person name="Barry K.W."/>
            <person name="Cichocki N."/>
            <person name="Veneault-Fourrey C."/>
            <person name="LaButti K."/>
            <person name="Lindquist E.A."/>
            <person name="Lipzen A."/>
            <person name="Lundell T."/>
            <person name="Morin E."/>
            <person name="Murat C."/>
            <person name="Riley R."/>
            <person name="Ohm R."/>
            <person name="Sun H."/>
            <person name="Tunlid A."/>
            <person name="Henrissat B."/>
            <person name="Grigoriev I.V."/>
            <person name="Hibbett D.S."/>
            <person name="Martin F."/>
        </authorList>
    </citation>
    <scope>NUCLEOTIDE SEQUENCE [LARGE SCALE GENOMIC DNA]</scope>
    <source>
        <strain evidence="4">Ve08.2h10</strain>
    </source>
</reference>
<dbReference type="OrthoDB" id="2115716at2759"/>
<dbReference type="SMART" id="SM00382">
    <property type="entry name" value="AAA"/>
    <property type="match status" value="1"/>
</dbReference>
<dbReference type="EMBL" id="KN825642">
    <property type="protein sequence ID" value="KIK82312.1"/>
    <property type="molecule type" value="Genomic_DNA"/>
</dbReference>
<feature type="compositionally biased region" description="Polar residues" evidence="1">
    <location>
        <begin position="601"/>
        <end position="615"/>
    </location>
</feature>
<proteinExistence type="predicted"/>
<organism evidence="3 4">
    <name type="scientific">Paxillus rubicundulus Ve08.2h10</name>
    <dbReference type="NCBI Taxonomy" id="930991"/>
    <lineage>
        <taxon>Eukaryota</taxon>
        <taxon>Fungi</taxon>
        <taxon>Dikarya</taxon>
        <taxon>Basidiomycota</taxon>
        <taxon>Agaricomycotina</taxon>
        <taxon>Agaricomycetes</taxon>
        <taxon>Agaricomycetidae</taxon>
        <taxon>Boletales</taxon>
        <taxon>Paxilineae</taxon>
        <taxon>Paxillaceae</taxon>
        <taxon>Paxillus</taxon>
    </lineage>
</organism>
<reference evidence="3 4" key="1">
    <citation type="submission" date="2014-04" db="EMBL/GenBank/DDBJ databases">
        <authorList>
            <consortium name="DOE Joint Genome Institute"/>
            <person name="Kuo A."/>
            <person name="Kohler A."/>
            <person name="Jargeat P."/>
            <person name="Nagy L.G."/>
            <person name="Floudas D."/>
            <person name="Copeland A."/>
            <person name="Barry K.W."/>
            <person name="Cichocki N."/>
            <person name="Veneault-Fourrey C."/>
            <person name="LaButti K."/>
            <person name="Lindquist E.A."/>
            <person name="Lipzen A."/>
            <person name="Lundell T."/>
            <person name="Morin E."/>
            <person name="Murat C."/>
            <person name="Sun H."/>
            <person name="Tunlid A."/>
            <person name="Henrissat B."/>
            <person name="Grigoriev I.V."/>
            <person name="Hibbett D.S."/>
            <person name="Martin F."/>
            <person name="Nordberg H.P."/>
            <person name="Cantor M.N."/>
            <person name="Hua S.X."/>
        </authorList>
    </citation>
    <scope>NUCLEOTIDE SEQUENCE [LARGE SCALE GENOMIC DNA]</scope>
    <source>
        <strain evidence="3 4">Ve08.2h10</strain>
    </source>
</reference>
<keyword evidence="4" id="KW-1185">Reference proteome</keyword>
<dbReference type="PANTHER" id="PTHR23077:SF132">
    <property type="entry name" value="ATP-DEPENDENT ZN PROTEASE"/>
    <property type="match status" value="1"/>
</dbReference>
<dbReference type="GO" id="GO:0005634">
    <property type="term" value="C:nucleus"/>
    <property type="evidence" value="ECO:0007669"/>
    <property type="project" value="TreeGrafter"/>
</dbReference>
<feature type="domain" description="AAA+ ATPase" evidence="2">
    <location>
        <begin position="241"/>
        <end position="367"/>
    </location>
</feature>
<sequence>MAHTSQDDSDVEYIDIDFRSTSAGLTTPDRLDTEFDKPDNFYEKWVHQASAKHVNPEFTASDALRKLYPGHSLVISDDFRLNLTSFPGAQIEPLSTSEVVTSTIFASIPRGVGSNVRGTLVDSIIFGTFKVTWTNQEFLVHIAKVPSGLGIKTVHFILHAGPEELARELVLSACLFADKAHDEIWVFNQGLWSKNKSLWLEIQDSSWDDVVMKEESKSALQKDIYGFFKSEMVYKKLSLPWKRGLIMYGPPGNGKTISIKVVMKTCAERGFTPLYVKSFQSHQGEEGAVQSVFQKARQVAPCVLILEDLDSLINNRNRSFFLNQLDGLEGNDGLLVIASTNHFDRLDPALSQRPSRFDRKYLFDDPDPKERALYARYWRDKLKDNNEISFPDSLIDEVTNVTQGFSFAYLKEAFVATLVLVSNAGDDKQVDFPLILKIQIATLCKELGKQIPPQLPAPPDTRAQGEKASSDEPAKVWMQTLRTPYSREPTCTSTDLTGSILKAKHSSGRQLPLPRDVSPEFEGRTSWFFDATSKGGGSSRNPSVPRSGKIYRTETAPSPGRAAAQVGVLPAPPSAYPQAAMPGSLSPQDSLQVGGAWDGPTASTSPRNPFSIDSF</sequence>
<dbReference type="CDD" id="cd19481">
    <property type="entry name" value="RecA-like_protease"/>
    <property type="match status" value="1"/>
</dbReference>
<dbReference type="InterPro" id="IPR003593">
    <property type="entry name" value="AAA+_ATPase"/>
</dbReference>
<feature type="region of interest" description="Disordered" evidence="1">
    <location>
        <begin position="528"/>
        <end position="615"/>
    </location>
</feature>
<dbReference type="GO" id="GO:0042254">
    <property type="term" value="P:ribosome biogenesis"/>
    <property type="evidence" value="ECO:0007669"/>
    <property type="project" value="TreeGrafter"/>
</dbReference>
<evidence type="ECO:0000313" key="4">
    <source>
        <dbReference type="Proteomes" id="UP000054538"/>
    </source>
</evidence>
<name>A0A0D0CHY2_9AGAM</name>
<evidence type="ECO:0000313" key="3">
    <source>
        <dbReference type="EMBL" id="KIK82312.1"/>
    </source>
</evidence>
<accession>A0A0D0CHY2</accession>
<dbReference type="AlphaFoldDB" id="A0A0D0CHY2"/>
<dbReference type="Proteomes" id="UP000054538">
    <property type="component" value="Unassembled WGS sequence"/>
</dbReference>
<dbReference type="SUPFAM" id="SSF52540">
    <property type="entry name" value="P-loop containing nucleoside triphosphate hydrolases"/>
    <property type="match status" value="1"/>
</dbReference>
<dbReference type="STRING" id="930991.A0A0D0CHY2"/>
<dbReference type="PANTHER" id="PTHR23077">
    <property type="entry name" value="AAA-FAMILY ATPASE"/>
    <property type="match status" value="1"/>
</dbReference>
<dbReference type="Gene3D" id="3.40.50.300">
    <property type="entry name" value="P-loop containing nucleotide triphosphate hydrolases"/>
    <property type="match status" value="1"/>
</dbReference>
<gene>
    <name evidence="3" type="ORF">PAXRUDRAFT_832276</name>
</gene>
<evidence type="ECO:0000256" key="1">
    <source>
        <dbReference type="SAM" id="MobiDB-lite"/>
    </source>
</evidence>
<dbReference type="GO" id="GO:0005524">
    <property type="term" value="F:ATP binding"/>
    <property type="evidence" value="ECO:0007669"/>
    <property type="project" value="InterPro"/>
</dbReference>
<dbReference type="InterPro" id="IPR003959">
    <property type="entry name" value="ATPase_AAA_core"/>
</dbReference>
<feature type="compositionally biased region" description="Basic and acidic residues" evidence="1">
    <location>
        <begin position="463"/>
        <end position="474"/>
    </location>
</feature>
<dbReference type="InParanoid" id="A0A0D0CHY2"/>
<dbReference type="GO" id="GO:1990275">
    <property type="term" value="F:preribosome binding"/>
    <property type="evidence" value="ECO:0007669"/>
    <property type="project" value="TreeGrafter"/>
</dbReference>
<feature type="region of interest" description="Disordered" evidence="1">
    <location>
        <begin position="451"/>
        <end position="474"/>
    </location>
</feature>
<evidence type="ECO:0000259" key="2">
    <source>
        <dbReference type="SMART" id="SM00382"/>
    </source>
</evidence>
<protein>
    <recommendedName>
        <fullName evidence="2">AAA+ ATPase domain-containing protein</fullName>
    </recommendedName>
</protein>
<dbReference type="GO" id="GO:0016887">
    <property type="term" value="F:ATP hydrolysis activity"/>
    <property type="evidence" value="ECO:0007669"/>
    <property type="project" value="InterPro"/>
</dbReference>
<dbReference type="Pfam" id="PF00004">
    <property type="entry name" value="AAA"/>
    <property type="match status" value="1"/>
</dbReference>
<dbReference type="GO" id="GO:0003723">
    <property type="term" value="F:RNA binding"/>
    <property type="evidence" value="ECO:0007669"/>
    <property type="project" value="TreeGrafter"/>
</dbReference>
<dbReference type="HOGENOM" id="CLU_025506_0_0_1"/>
<dbReference type="InterPro" id="IPR027417">
    <property type="entry name" value="P-loop_NTPase"/>
</dbReference>